<feature type="region of interest" description="Disordered" evidence="2">
    <location>
        <begin position="36"/>
        <end position="100"/>
    </location>
</feature>
<dbReference type="eggNOG" id="COG4249">
    <property type="taxonomic scope" value="Bacteria"/>
</dbReference>
<dbReference type="EMBL" id="CP002353">
    <property type="protein sequence ID" value="ADV62128.1"/>
    <property type="molecule type" value="Genomic_DNA"/>
</dbReference>
<dbReference type="KEGG" id="ipa:Isop_1543"/>
<feature type="region of interest" description="Disordered" evidence="2">
    <location>
        <begin position="1562"/>
        <end position="1605"/>
    </location>
</feature>
<dbReference type="PROSITE" id="PS50082">
    <property type="entry name" value="WD_REPEATS_2"/>
    <property type="match status" value="2"/>
</dbReference>
<dbReference type="PANTHER" id="PTHR19879:SF9">
    <property type="entry name" value="TRANSCRIPTION INITIATION FACTOR TFIID SUBUNIT 5"/>
    <property type="match status" value="1"/>
</dbReference>
<dbReference type="Gene3D" id="2.130.10.10">
    <property type="entry name" value="YVTN repeat-like/Quinoprotein amine dehydrogenase"/>
    <property type="match status" value="3"/>
</dbReference>
<organism evidence="3 4">
    <name type="scientific">Isosphaera pallida (strain ATCC 43644 / DSM 9630 / IS1B)</name>
    <dbReference type="NCBI Taxonomy" id="575540"/>
    <lineage>
        <taxon>Bacteria</taxon>
        <taxon>Pseudomonadati</taxon>
        <taxon>Planctomycetota</taxon>
        <taxon>Planctomycetia</taxon>
        <taxon>Isosphaerales</taxon>
        <taxon>Isosphaeraceae</taxon>
        <taxon>Isosphaera</taxon>
    </lineage>
</organism>
<evidence type="ECO:0000313" key="3">
    <source>
        <dbReference type="EMBL" id="ADV62128.1"/>
    </source>
</evidence>
<dbReference type="Gene3D" id="3.40.50.1460">
    <property type="match status" value="1"/>
</dbReference>
<reference key="1">
    <citation type="submission" date="2010-11" db="EMBL/GenBank/DDBJ databases">
        <title>The complete sequence of chromosome of Isophaera pallida ATCC 43644.</title>
        <authorList>
            <consortium name="US DOE Joint Genome Institute (JGI-PGF)"/>
            <person name="Lucas S."/>
            <person name="Copeland A."/>
            <person name="Lapidus A."/>
            <person name="Bruce D."/>
            <person name="Goodwin L."/>
            <person name="Pitluck S."/>
            <person name="Kyrpides N."/>
            <person name="Mavromatis K."/>
            <person name="Pagani I."/>
            <person name="Ivanova N."/>
            <person name="Saunders E."/>
            <person name="Brettin T."/>
            <person name="Detter J.C."/>
            <person name="Han C."/>
            <person name="Tapia R."/>
            <person name="Land M."/>
            <person name="Hauser L."/>
            <person name="Markowitz V."/>
            <person name="Cheng J.-F."/>
            <person name="Hugenholtz P."/>
            <person name="Woyke T."/>
            <person name="Wu D."/>
            <person name="Eisen J.A."/>
        </authorList>
    </citation>
    <scope>NUCLEOTIDE SEQUENCE</scope>
    <source>
        <strain>ATCC 43644</strain>
    </source>
</reference>
<dbReference type="STRING" id="575540.Isop_1543"/>
<sequence length="1605" mass="173112">MTRFPRNWSTWPERGRRPPFVLGLGLLILWAASSSGCGPGQPEPIDPLTVSDRPATTQPNVTTEPSDFEPPQTQASRRFQAADDPPGSPPDDDDPDGVGPRLRVIAVGINQTDPPDPAIPARPDAESAARAFAAWMADDLGWQGDRLLRMSPRDPDPPLDRRASLGFLRPTRANLDWAVTAWAARDLRPGDWVWIHFVGQPGWVGPRGLEPLQTAQPNPNPAPTAASSPRAVLIASDTRSDHAETAWMPAPALAELARRGARVLLVVDASSHTADQSDPSLLRWMESVAIHPHISVWMTQTPITASPSSDEPRTNSLVAALRRATQGRTGPISPAELLARVRMDPSWRTQGRTLWSVGAVPFDVSLRPSALNALEPPRPLPQRGHSDAVTALAWTPDDRFLMSGSHDSTLRVWRVEGSGELTLSRVWADPINGVTDLALSWDGVSLIGGDLGRRVQVHRLGSDAVFNLAEPPAHESGIVQVGVLPDGTRGLSLDDRGELRLWTWNTDGKAAVPSRKLADRIRRFALIDPRRKRGGEFPAASRRIVGALVGEEEVHLLESIDNSSDAAAAEIRLRRLSELDSSVIAFDEVLTLAIAPDGSALGGIDQEGSVWLIDLTGGSESASQPRVTRLSGLPPALDLLLDQEGGFVAAGGQAWRFGPAGQPGTPRPLRTGADSAAGESKERGETAARKLTRLRISPDERWLVGLTETATPLVWRWDHCNGKATPITVETPHFSSAVAARALAVGSSRLAVGDRLGGLWVWSLEEATPDAGAGLSGNRPGAARLQARLTAWRPAQGDGIVTLRASRDGSRVVLIRQDGTAWLVEPTLGRTRLLPGVWSAGTMSETGELLALVDRRTGAIERVEIQADQTRLETLANTEGSDWFAVSIAPDGRRIAGTRRDTPEISVWDGATGRLLANLDLQRQSPPLGMIFVANDRLTVIDAKGAVLVASGEETPDGVLQFEVVAQADLDLFDDERSVWVAAWTGPASGNQGSPPLLALLAEPQSETLPTETNHARDLFVWERLDATPEPLRRLGATTLEPLDLAVVNQGNAVVVVGERGRIEVWDRSRGGRSERGRQPGWRHDGAVRTVAAWPFSNGFATAGDDAAIRLWSVETSKPLGMILPQGDTCQDWLALTPDGRFDGPDSMHSIMRFRQFDENDLIAPPHLERRFHAPGLLADLLAGQSFPDRPTLRRWGSPPAVRLAVVPAGPNTLSPNEVTLEAWIEPAGPTPQLLHNGTPIDAMEPSSEQPGRFFKRVNLIAGSNLFQVIARTHDAGGLDGMSEPVFIDHPQTENQTDAEGRRHVVAVGINATNFRPPLKHAVRDARSMARVLNQTTREGKRGEMILLTDEAASSSAIFEALEQVARACRNRPQDTVALVLVGRLAWVEGQMVLPLTPSLDAELGDVVQLGDLIARLEGMAALQRWLMIDGCAVPGMDTETWRRAFVQAVTPARLGWLLAIAPEPDARESDRLGHGLLTAAALLCLDRDGRETASSEVARWRELVAEAPKAASLEPDRNGDGLLDTLELRDAIQAWRAVLTGTLAQTEPVDRSSLRLWGAGGAGGTPTGLTVADRFPLVRLSNPRGRPPGQEEAEPKPSPPAPGR</sequence>
<evidence type="ECO:0000256" key="2">
    <source>
        <dbReference type="SAM" id="MobiDB-lite"/>
    </source>
</evidence>
<dbReference type="SUPFAM" id="SSF50978">
    <property type="entry name" value="WD40 repeat-like"/>
    <property type="match status" value="1"/>
</dbReference>
<feature type="repeat" description="WD" evidence="1">
    <location>
        <begin position="1084"/>
        <end position="1122"/>
    </location>
</feature>
<dbReference type="RefSeq" id="WP_013564416.1">
    <property type="nucleotide sequence ID" value="NC_014962.1"/>
</dbReference>
<protein>
    <submittedName>
        <fullName evidence="3">WD40 repeat, subgroup</fullName>
    </submittedName>
</protein>
<evidence type="ECO:0000256" key="1">
    <source>
        <dbReference type="PROSITE-ProRule" id="PRU00221"/>
    </source>
</evidence>
<dbReference type="PROSITE" id="PS00018">
    <property type="entry name" value="EF_HAND_1"/>
    <property type="match status" value="1"/>
</dbReference>
<dbReference type="Pfam" id="PF00400">
    <property type="entry name" value="WD40"/>
    <property type="match status" value="1"/>
</dbReference>
<dbReference type="InterPro" id="IPR018247">
    <property type="entry name" value="EF_Hand_1_Ca_BS"/>
</dbReference>
<dbReference type="PANTHER" id="PTHR19879">
    <property type="entry name" value="TRANSCRIPTION INITIATION FACTOR TFIID"/>
    <property type="match status" value="1"/>
</dbReference>
<dbReference type="PROSITE" id="PS50294">
    <property type="entry name" value="WD_REPEATS_REGION"/>
    <property type="match status" value="1"/>
</dbReference>
<dbReference type="InterPro" id="IPR001680">
    <property type="entry name" value="WD40_rpt"/>
</dbReference>
<feature type="repeat" description="WD" evidence="1">
    <location>
        <begin position="382"/>
        <end position="423"/>
    </location>
</feature>
<dbReference type="SUPFAM" id="SSF50998">
    <property type="entry name" value="Quinoprotein alcohol dehydrogenase-like"/>
    <property type="match status" value="1"/>
</dbReference>
<dbReference type="InterPro" id="IPR011047">
    <property type="entry name" value="Quinoprotein_ADH-like_sf"/>
</dbReference>
<proteinExistence type="predicted"/>
<evidence type="ECO:0000313" key="4">
    <source>
        <dbReference type="Proteomes" id="UP000008631"/>
    </source>
</evidence>
<dbReference type="Proteomes" id="UP000008631">
    <property type="component" value="Chromosome"/>
</dbReference>
<keyword evidence="1" id="KW-0853">WD repeat</keyword>
<dbReference type="HOGENOM" id="CLU_244098_0_0_0"/>
<gene>
    <name evidence="3" type="ordered locus">Isop_1543</name>
</gene>
<dbReference type="InterPro" id="IPR015943">
    <property type="entry name" value="WD40/YVTN_repeat-like_dom_sf"/>
</dbReference>
<dbReference type="InterPro" id="IPR036322">
    <property type="entry name" value="WD40_repeat_dom_sf"/>
</dbReference>
<dbReference type="eggNOG" id="COG2319">
    <property type="taxonomic scope" value="Bacteria"/>
</dbReference>
<feature type="compositionally biased region" description="Polar residues" evidence="2">
    <location>
        <begin position="54"/>
        <end position="77"/>
    </location>
</feature>
<keyword evidence="4" id="KW-1185">Reference proteome</keyword>
<name>E8QYZ1_ISOPI</name>
<accession>E8QYZ1</accession>
<dbReference type="SMART" id="SM00320">
    <property type="entry name" value="WD40"/>
    <property type="match status" value="5"/>
</dbReference>
<dbReference type="OrthoDB" id="233970at2"/>
<dbReference type="InParanoid" id="E8QYZ1"/>
<reference evidence="3 4" key="2">
    <citation type="journal article" date="2011" name="Stand. Genomic Sci.">
        <title>Complete genome sequence of Isosphaera pallida type strain (IS1B).</title>
        <authorList>
            <consortium name="US DOE Joint Genome Institute (JGI-PGF)"/>
            <person name="Goker M."/>
            <person name="Cleland D."/>
            <person name="Saunders E."/>
            <person name="Lapidus A."/>
            <person name="Nolan M."/>
            <person name="Lucas S."/>
            <person name="Hammon N."/>
            <person name="Deshpande S."/>
            <person name="Cheng J.F."/>
            <person name="Tapia R."/>
            <person name="Han C."/>
            <person name="Goodwin L."/>
            <person name="Pitluck S."/>
            <person name="Liolios K."/>
            <person name="Pagani I."/>
            <person name="Ivanova N."/>
            <person name="Mavromatis K."/>
            <person name="Pati A."/>
            <person name="Chen A."/>
            <person name="Palaniappan K."/>
            <person name="Land M."/>
            <person name="Hauser L."/>
            <person name="Chang Y.J."/>
            <person name="Jeffries C.D."/>
            <person name="Detter J.C."/>
            <person name="Beck B."/>
            <person name="Woyke T."/>
            <person name="Bristow J."/>
            <person name="Eisen J.A."/>
            <person name="Markowitz V."/>
            <person name="Hugenholtz P."/>
            <person name="Kyrpides N.C."/>
            <person name="Klenk H.P."/>
        </authorList>
    </citation>
    <scope>NUCLEOTIDE SEQUENCE [LARGE SCALE GENOMIC DNA]</scope>
    <source>
        <strain evidence="4">ATCC 43644 / DSM 9630 / IS1B</strain>
    </source>
</reference>
<feature type="region of interest" description="Disordered" evidence="2">
    <location>
        <begin position="657"/>
        <end position="686"/>
    </location>
</feature>